<name>A0A4S9TJK7_AURPU</name>
<evidence type="ECO:0000313" key="2">
    <source>
        <dbReference type="Proteomes" id="UP000308005"/>
    </source>
</evidence>
<organism evidence="1 2">
    <name type="scientific">Aureobasidium pullulans</name>
    <name type="common">Black yeast</name>
    <name type="synonym">Pullularia pullulans</name>
    <dbReference type="NCBI Taxonomy" id="5580"/>
    <lineage>
        <taxon>Eukaryota</taxon>
        <taxon>Fungi</taxon>
        <taxon>Dikarya</taxon>
        <taxon>Ascomycota</taxon>
        <taxon>Pezizomycotina</taxon>
        <taxon>Dothideomycetes</taxon>
        <taxon>Dothideomycetidae</taxon>
        <taxon>Dothideales</taxon>
        <taxon>Saccotheciaceae</taxon>
        <taxon>Aureobasidium</taxon>
    </lineage>
</organism>
<comment type="caution">
    <text evidence="1">The sequence shown here is derived from an EMBL/GenBank/DDBJ whole genome shotgun (WGS) entry which is preliminary data.</text>
</comment>
<reference evidence="1 2" key="1">
    <citation type="submission" date="2018-10" db="EMBL/GenBank/DDBJ databases">
        <title>Fifty Aureobasidium pullulans genomes reveal a recombining polyextremotolerant generalist.</title>
        <authorList>
            <person name="Gostincar C."/>
            <person name="Turk M."/>
            <person name="Zajc J."/>
            <person name="Gunde-Cimerman N."/>
        </authorList>
    </citation>
    <scope>NUCLEOTIDE SEQUENCE [LARGE SCALE GENOMIC DNA]</scope>
    <source>
        <strain evidence="1 2">EXF-3863</strain>
    </source>
</reference>
<protein>
    <submittedName>
        <fullName evidence="1">Uncharacterized protein</fullName>
    </submittedName>
</protein>
<evidence type="ECO:0000313" key="1">
    <source>
        <dbReference type="EMBL" id="THZ25092.1"/>
    </source>
</evidence>
<gene>
    <name evidence="1" type="ORF">D6C91_03076</name>
</gene>
<feature type="non-terminal residue" evidence="1">
    <location>
        <position position="1"/>
    </location>
</feature>
<dbReference type="Proteomes" id="UP000308005">
    <property type="component" value="Unassembled WGS sequence"/>
</dbReference>
<accession>A0A4S9TJK7</accession>
<proteinExistence type="predicted"/>
<dbReference type="AlphaFoldDB" id="A0A4S9TJK7"/>
<dbReference type="EMBL" id="QZBM01000091">
    <property type="protein sequence ID" value="THZ25092.1"/>
    <property type="molecule type" value="Genomic_DNA"/>
</dbReference>
<sequence>SLAAARTFSGADLNFGELDRTFTAPTINHAVKVPIGNQSFSLNVMIAEFEPPANTTTDLQNPRVAATIYELSWPWNTTINETLKTLEGVEEPRFCVSIPLGPIPDSVTKAYKETDLGDCTNALGEQCTRDLKNQGFAPDVGCNTPIPESCSGKLGSGSIGSAPLLNIEQKYYSAYEKSEARLLLRSIRLGTIHCSSMMCSVFMCCFLLAVEAPLSASGLLITRFQVQWLGQVEACALLRYWPSAPCYSCFETMQLTISYDKIQGA</sequence>